<dbReference type="Pfam" id="PF02706">
    <property type="entry name" value="Wzz"/>
    <property type="match status" value="1"/>
</dbReference>
<dbReference type="InterPro" id="IPR050445">
    <property type="entry name" value="Bact_polysacc_biosynth/exp"/>
</dbReference>
<feature type="transmembrane region" description="Helical" evidence="17">
    <location>
        <begin position="43"/>
        <end position="66"/>
    </location>
</feature>
<dbReference type="STRING" id="402881.Plav_2999"/>
<evidence type="ECO:0000256" key="17">
    <source>
        <dbReference type="SAM" id="Phobius"/>
    </source>
</evidence>
<dbReference type="AlphaFoldDB" id="A7HXH3"/>
<dbReference type="InterPro" id="IPR005702">
    <property type="entry name" value="Wzc-like_C"/>
</dbReference>
<gene>
    <name evidence="21" type="ordered locus">Plav_2999</name>
</gene>
<keyword evidence="8 17" id="KW-0812">Transmembrane</keyword>
<comment type="similarity">
    <text evidence="2">Belongs to the CpsD/CapB family.</text>
</comment>
<evidence type="ECO:0000313" key="22">
    <source>
        <dbReference type="Proteomes" id="UP000006377"/>
    </source>
</evidence>
<dbReference type="SUPFAM" id="SSF52540">
    <property type="entry name" value="P-loop containing nucleoside triphosphate hydrolases"/>
    <property type="match status" value="1"/>
</dbReference>
<dbReference type="KEGG" id="pla:Plav_2999"/>
<keyword evidence="6" id="KW-0997">Cell inner membrane</keyword>
<dbReference type="InterPro" id="IPR027417">
    <property type="entry name" value="P-loop_NTPase"/>
</dbReference>
<keyword evidence="22" id="KW-1185">Reference proteome</keyword>
<evidence type="ECO:0000256" key="1">
    <source>
        <dbReference type="ARBA" id="ARBA00004429"/>
    </source>
</evidence>
<feature type="transmembrane region" description="Helical" evidence="17">
    <location>
        <begin position="447"/>
        <end position="468"/>
    </location>
</feature>
<dbReference type="PANTHER" id="PTHR32309:SF13">
    <property type="entry name" value="FERRIC ENTEROBACTIN TRANSPORT PROTEIN FEPE"/>
    <property type="match status" value="1"/>
</dbReference>
<dbReference type="NCBIfam" id="TIGR01007">
    <property type="entry name" value="eps_fam"/>
    <property type="match status" value="1"/>
</dbReference>
<dbReference type="GO" id="GO:0004715">
    <property type="term" value="F:non-membrane spanning protein tyrosine kinase activity"/>
    <property type="evidence" value="ECO:0007669"/>
    <property type="project" value="UniProtKB-EC"/>
</dbReference>
<keyword evidence="13 17" id="KW-0472">Membrane</keyword>
<keyword evidence="14 21" id="KW-0829">Tyrosine-protein kinase</keyword>
<accession>A7HXH3</accession>
<evidence type="ECO:0000256" key="9">
    <source>
        <dbReference type="ARBA" id="ARBA00022741"/>
    </source>
</evidence>
<feature type="coiled-coil region" evidence="16">
    <location>
        <begin position="304"/>
        <end position="430"/>
    </location>
</feature>
<dbReference type="GO" id="GO:0005886">
    <property type="term" value="C:plasma membrane"/>
    <property type="evidence" value="ECO:0007669"/>
    <property type="project" value="UniProtKB-SubCell"/>
</dbReference>
<dbReference type="EC" id="2.7.10.2" evidence="4"/>
<keyword evidence="16" id="KW-0175">Coiled coil</keyword>
<dbReference type="Gene3D" id="3.40.50.300">
    <property type="entry name" value="P-loop containing nucleotide triphosphate hydrolases"/>
    <property type="match status" value="1"/>
</dbReference>
<protein>
    <recommendedName>
        <fullName evidence="4">non-specific protein-tyrosine kinase</fullName>
        <ecNumber evidence="4">2.7.10.2</ecNumber>
    </recommendedName>
</protein>
<comment type="similarity">
    <text evidence="3">Belongs to the etk/wzc family.</text>
</comment>
<evidence type="ECO:0000256" key="7">
    <source>
        <dbReference type="ARBA" id="ARBA00022679"/>
    </source>
</evidence>
<organism evidence="21 22">
    <name type="scientific">Parvibaculum lavamentivorans (strain DS-1 / DSM 13023 / NCIMB 13966)</name>
    <dbReference type="NCBI Taxonomy" id="402881"/>
    <lineage>
        <taxon>Bacteria</taxon>
        <taxon>Pseudomonadati</taxon>
        <taxon>Pseudomonadota</taxon>
        <taxon>Alphaproteobacteria</taxon>
        <taxon>Hyphomicrobiales</taxon>
        <taxon>Parvibaculaceae</taxon>
        <taxon>Parvibaculum</taxon>
    </lineage>
</organism>
<evidence type="ECO:0000256" key="11">
    <source>
        <dbReference type="ARBA" id="ARBA00022840"/>
    </source>
</evidence>
<evidence type="ECO:0000256" key="2">
    <source>
        <dbReference type="ARBA" id="ARBA00007316"/>
    </source>
</evidence>
<evidence type="ECO:0000256" key="5">
    <source>
        <dbReference type="ARBA" id="ARBA00022475"/>
    </source>
</evidence>
<dbReference type="Pfam" id="PF13807">
    <property type="entry name" value="GNVR"/>
    <property type="match status" value="1"/>
</dbReference>
<keyword evidence="7 21" id="KW-0808">Transferase</keyword>
<evidence type="ECO:0000256" key="15">
    <source>
        <dbReference type="ARBA" id="ARBA00051245"/>
    </source>
</evidence>
<dbReference type="EMBL" id="CP000774">
    <property type="protein sequence ID" value="ABS64606.1"/>
    <property type="molecule type" value="Genomic_DNA"/>
</dbReference>
<evidence type="ECO:0000256" key="14">
    <source>
        <dbReference type="ARBA" id="ARBA00023137"/>
    </source>
</evidence>
<keyword evidence="12 17" id="KW-1133">Transmembrane helix</keyword>
<name>A7HXH3_PARL1</name>
<dbReference type="InterPro" id="IPR025669">
    <property type="entry name" value="AAA_dom"/>
</dbReference>
<dbReference type="InterPro" id="IPR003856">
    <property type="entry name" value="LPS_length_determ_N"/>
</dbReference>
<evidence type="ECO:0000256" key="16">
    <source>
        <dbReference type="SAM" id="Coils"/>
    </source>
</evidence>
<keyword evidence="11" id="KW-0067">ATP-binding</keyword>
<dbReference type="HOGENOM" id="CLU_009912_2_0_5"/>
<sequence length="738" mass="80406">MTDTPISPVVSFGDRRRAAPDENAVGDISPWEVLRGVWARKEIIACTFVAFMAVAIFWLMTVVPTYTVETRIMLSPRAGEISTFDADSTPSLPDNETLQSEIQVLTSRPLAARLITDLGLAAHPEFNPALRAPGFLGRIAVAFGLRDRQQPTDIEEITDVVLSRLEVFQKINSRVIAIVFTSADPRMAAIVPNRLAELYIAQQVEQKAGVNSEAARWLASQIAELRVKVQASEAAVEAFRAKSGLFLTNGSTLPQQQLTDLNSQLSVAEADRAAAQAKLSNARSLLASGNAVNSAAEVLQSPLIQNLRQQEVALRAQIAQMSETLLPTHPRMQESQANLDDLGRQIEKEVHKVIDALENEARVAGARVNSLRDSLNRLQRRMGEVNQDEVKLRALQRDADTNRSLLESFLRRYEEANARAEADSKAANARIVSRAQQPSEPTFPRTGAALTLATIAGLIFSFLVAFLLEAFSRGFRAGDQIERATGMPFLGLVPELETQKGSVYPALDIVRDPAGLYAEAIRALQGHVLLARVGDRRARTVLVTSAIAGEGKTATAASLARVFAMGGYRTVIIDADLRDPSLHEALGARRQPGLADLLVGRAAFQHVIRQDNASYAHVIQAGTPVPNPTAALASSQMLWVLNALQQTYDYIIIDSPAAMATADAQVLAKITDVTVLVVKWSSTNRRIVARALKLLSAASSRRVGLLLTRVNLKRYRRYATDGLNEYPPHTSRPAIAAR</sequence>
<feature type="domain" description="Polysaccharide chain length determinant N-terminal" evidence="18">
    <location>
        <begin position="32"/>
        <end position="118"/>
    </location>
</feature>
<comment type="catalytic activity">
    <reaction evidence="15">
        <text>L-tyrosyl-[protein] + ATP = O-phospho-L-tyrosyl-[protein] + ADP + H(+)</text>
        <dbReference type="Rhea" id="RHEA:10596"/>
        <dbReference type="Rhea" id="RHEA-COMP:10136"/>
        <dbReference type="Rhea" id="RHEA-COMP:20101"/>
        <dbReference type="ChEBI" id="CHEBI:15378"/>
        <dbReference type="ChEBI" id="CHEBI:30616"/>
        <dbReference type="ChEBI" id="CHEBI:46858"/>
        <dbReference type="ChEBI" id="CHEBI:61978"/>
        <dbReference type="ChEBI" id="CHEBI:456216"/>
        <dbReference type="EC" id="2.7.10.2"/>
    </reaction>
</comment>
<evidence type="ECO:0000256" key="6">
    <source>
        <dbReference type="ARBA" id="ARBA00022519"/>
    </source>
</evidence>
<dbReference type="GO" id="GO:0005524">
    <property type="term" value="F:ATP binding"/>
    <property type="evidence" value="ECO:0007669"/>
    <property type="project" value="UniProtKB-KW"/>
</dbReference>
<reference evidence="21 22" key="1">
    <citation type="journal article" date="2011" name="Stand. Genomic Sci.">
        <title>Complete genome sequence of Parvibaculum lavamentivorans type strain (DS-1(T)).</title>
        <authorList>
            <person name="Schleheck D."/>
            <person name="Weiss M."/>
            <person name="Pitluck S."/>
            <person name="Bruce D."/>
            <person name="Land M.L."/>
            <person name="Han S."/>
            <person name="Saunders E."/>
            <person name="Tapia R."/>
            <person name="Detter C."/>
            <person name="Brettin T."/>
            <person name="Han J."/>
            <person name="Woyke T."/>
            <person name="Goodwin L."/>
            <person name="Pennacchio L."/>
            <person name="Nolan M."/>
            <person name="Cook A.M."/>
            <person name="Kjelleberg S."/>
            <person name="Thomas T."/>
        </authorList>
    </citation>
    <scope>NUCLEOTIDE SEQUENCE [LARGE SCALE GENOMIC DNA]</scope>
    <source>
        <strain evidence="22">DS-1 / DSM 13023 / NCIMB 13966</strain>
    </source>
</reference>
<dbReference type="RefSeq" id="WP_012111927.1">
    <property type="nucleotide sequence ID" value="NC_009719.1"/>
</dbReference>
<dbReference type="InterPro" id="IPR032807">
    <property type="entry name" value="GNVR"/>
</dbReference>
<feature type="domain" description="AAA" evidence="19">
    <location>
        <begin position="544"/>
        <end position="668"/>
    </location>
</feature>
<feature type="coiled-coil region" evidence="16">
    <location>
        <begin position="222"/>
        <end position="278"/>
    </location>
</feature>
<evidence type="ECO:0000259" key="19">
    <source>
        <dbReference type="Pfam" id="PF13614"/>
    </source>
</evidence>
<dbReference type="Pfam" id="PF13614">
    <property type="entry name" value="AAA_31"/>
    <property type="match status" value="1"/>
</dbReference>
<feature type="domain" description="Tyrosine-protein kinase G-rich" evidence="20">
    <location>
        <begin position="394"/>
        <end position="468"/>
    </location>
</feature>
<keyword evidence="10 21" id="KW-0418">Kinase</keyword>
<dbReference type="Proteomes" id="UP000006377">
    <property type="component" value="Chromosome"/>
</dbReference>
<evidence type="ECO:0000313" key="21">
    <source>
        <dbReference type="EMBL" id="ABS64606.1"/>
    </source>
</evidence>
<evidence type="ECO:0000256" key="4">
    <source>
        <dbReference type="ARBA" id="ARBA00011903"/>
    </source>
</evidence>
<dbReference type="PANTHER" id="PTHR32309">
    <property type="entry name" value="TYROSINE-PROTEIN KINASE"/>
    <property type="match status" value="1"/>
</dbReference>
<evidence type="ECO:0000256" key="12">
    <source>
        <dbReference type="ARBA" id="ARBA00022989"/>
    </source>
</evidence>
<evidence type="ECO:0000259" key="20">
    <source>
        <dbReference type="Pfam" id="PF13807"/>
    </source>
</evidence>
<keyword evidence="5" id="KW-1003">Cell membrane</keyword>
<evidence type="ECO:0000259" key="18">
    <source>
        <dbReference type="Pfam" id="PF02706"/>
    </source>
</evidence>
<comment type="subcellular location">
    <subcellularLocation>
        <location evidence="1">Cell inner membrane</location>
        <topology evidence="1">Multi-pass membrane protein</topology>
    </subcellularLocation>
</comment>
<evidence type="ECO:0000256" key="10">
    <source>
        <dbReference type="ARBA" id="ARBA00022777"/>
    </source>
</evidence>
<dbReference type="eggNOG" id="COG0489">
    <property type="taxonomic scope" value="Bacteria"/>
</dbReference>
<dbReference type="CDD" id="cd05387">
    <property type="entry name" value="BY-kinase"/>
    <property type="match status" value="1"/>
</dbReference>
<evidence type="ECO:0000256" key="3">
    <source>
        <dbReference type="ARBA" id="ARBA00008883"/>
    </source>
</evidence>
<keyword evidence="9" id="KW-0547">Nucleotide-binding</keyword>
<dbReference type="eggNOG" id="COG3206">
    <property type="taxonomic scope" value="Bacteria"/>
</dbReference>
<proteinExistence type="inferred from homology"/>
<evidence type="ECO:0000256" key="13">
    <source>
        <dbReference type="ARBA" id="ARBA00023136"/>
    </source>
</evidence>
<evidence type="ECO:0000256" key="8">
    <source>
        <dbReference type="ARBA" id="ARBA00022692"/>
    </source>
</evidence>